<evidence type="ECO:0000313" key="3">
    <source>
        <dbReference type="EMBL" id="KAJ8908657.1"/>
    </source>
</evidence>
<keyword evidence="1" id="KW-0560">Oxidoreductase</keyword>
<dbReference type="AlphaFoldDB" id="A0AAV8V450"/>
<comment type="caution">
    <text evidence="3">The sequence shown here is derived from an EMBL/GenBank/DDBJ whole genome shotgun (WGS) entry which is preliminary data.</text>
</comment>
<dbReference type="SUPFAM" id="SSF51430">
    <property type="entry name" value="NAD(P)-linked oxidoreductase"/>
    <property type="match status" value="1"/>
</dbReference>
<dbReference type="Pfam" id="PF00248">
    <property type="entry name" value="Aldo_ket_red"/>
    <property type="match status" value="1"/>
</dbReference>
<proteinExistence type="predicted"/>
<sequence>MRYAPVPIGAKFSFGDRRVGAVGLGTWSWGNKLLWDYDEKNDPVLAELFDEALRCGVGLFDTGNSYGTGKIEGRAEQLLGDFSEQTLYSTLADQAVFATKIAPYPWILTRQSFVEECRKSCRRLRRTKIPLAQLHWSTANYFPWQDKILWDGICDAFELGLIETVGLSNYGPKRLEQASSYLLSRGVQVASCQVQLSLLCRGSLESGLLDLCDSEGINVIGYSPMALGLLSGKYGIAESKKRLCGFRARVFGDRSLREIQRLLSLLSEIASTRGKTVSETAINWTLCQGCLVIAGAKSAEQGRSNFSAMNWRLSEAEVAELEAEAKKCNFNIIQNIFQTS</sequence>
<protein>
    <recommendedName>
        <fullName evidence="2">NADP-dependent oxidoreductase domain-containing protein</fullName>
    </recommendedName>
</protein>
<dbReference type="PANTHER" id="PTHR43625">
    <property type="entry name" value="AFLATOXIN B1 ALDEHYDE REDUCTASE"/>
    <property type="match status" value="1"/>
</dbReference>
<evidence type="ECO:0000256" key="1">
    <source>
        <dbReference type="ARBA" id="ARBA00023002"/>
    </source>
</evidence>
<gene>
    <name evidence="3" type="ORF">NDN08_005362</name>
</gene>
<dbReference type="Proteomes" id="UP001157974">
    <property type="component" value="Unassembled WGS sequence"/>
</dbReference>
<feature type="domain" description="NADP-dependent oxidoreductase" evidence="2">
    <location>
        <begin position="22"/>
        <end position="323"/>
    </location>
</feature>
<dbReference type="GO" id="GO:0016491">
    <property type="term" value="F:oxidoreductase activity"/>
    <property type="evidence" value="ECO:0007669"/>
    <property type="project" value="UniProtKB-KW"/>
</dbReference>
<dbReference type="InterPro" id="IPR050791">
    <property type="entry name" value="Aldo-Keto_reductase"/>
</dbReference>
<organism evidence="3 4">
    <name type="scientific">Rhodosorus marinus</name>
    <dbReference type="NCBI Taxonomy" id="101924"/>
    <lineage>
        <taxon>Eukaryota</taxon>
        <taxon>Rhodophyta</taxon>
        <taxon>Stylonematophyceae</taxon>
        <taxon>Stylonematales</taxon>
        <taxon>Stylonemataceae</taxon>
        <taxon>Rhodosorus</taxon>
    </lineage>
</organism>
<keyword evidence="4" id="KW-1185">Reference proteome</keyword>
<dbReference type="InterPro" id="IPR036812">
    <property type="entry name" value="NAD(P)_OxRdtase_dom_sf"/>
</dbReference>
<dbReference type="PANTHER" id="PTHR43625:SF5">
    <property type="entry name" value="PYRIDOXAL REDUCTASE, CHLOROPLASTIC"/>
    <property type="match status" value="1"/>
</dbReference>
<evidence type="ECO:0000259" key="2">
    <source>
        <dbReference type="Pfam" id="PF00248"/>
    </source>
</evidence>
<dbReference type="CDD" id="cd19093">
    <property type="entry name" value="AKR_AtPLR-like"/>
    <property type="match status" value="1"/>
</dbReference>
<name>A0AAV8V450_9RHOD</name>
<accession>A0AAV8V450</accession>
<dbReference type="GO" id="GO:0005737">
    <property type="term" value="C:cytoplasm"/>
    <property type="evidence" value="ECO:0007669"/>
    <property type="project" value="TreeGrafter"/>
</dbReference>
<evidence type="ECO:0000313" key="4">
    <source>
        <dbReference type="Proteomes" id="UP001157974"/>
    </source>
</evidence>
<dbReference type="Gene3D" id="3.20.20.100">
    <property type="entry name" value="NADP-dependent oxidoreductase domain"/>
    <property type="match status" value="1"/>
</dbReference>
<dbReference type="EMBL" id="JAMWBK010000001">
    <property type="protein sequence ID" value="KAJ8908657.1"/>
    <property type="molecule type" value="Genomic_DNA"/>
</dbReference>
<dbReference type="InterPro" id="IPR023210">
    <property type="entry name" value="NADP_OxRdtase_dom"/>
</dbReference>
<reference evidence="3 4" key="1">
    <citation type="journal article" date="2023" name="Nat. Commun.">
        <title>Origin of minicircular mitochondrial genomes in red algae.</title>
        <authorList>
            <person name="Lee Y."/>
            <person name="Cho C.H."/>
            <person name="Lee Y.M."/>
            <person name="Park S.I."/>
            <person name="Yang J.H."/>
            <person name="West J.A."/>
            <person name="Bhattacharya D."/>
            <person name="Yoon H.S."/>
        </authorList>
    </citation>
    <scope>NUCLEOTIDE SEQUENCE [LARGE SCALE GENOMIC DNA]</scope>
    <source>
        <strain evidence="3 4">CCMP1338</strain>
        <tissue evidence="3">Whole cell</tissue>
    </source>
</reference>